<dbReference type="SUPFAM" id="SSF50129">
    <property type="entry name" value="GroES-like"/>
    <property type="match status" value="1"/>
</dbReference>
<proteinExistence type="inferred from homology"/>
<dbReference type="Pfam" id="PF08240">
    <property type="entry name" value="ADH_N"/>
    <property type="match status" value="1"/>
</dbReference>
<keyword evidence="4" id="KW-0560">Oxidoreductase</keyword>
<dbReference type="Pfam" id="PF00107">
    <property type="entry name" value="ADH_zinc_N"/>
    <property type="match status" value="1"/>
</dbReference>
<dbReference type="SUPFAM" id="SSF51735">
    <property type="entry name" value="NAD(P)-binding Rossmann-fold domains"/>
    <property type="match status" value="1"/>
</dbReference>
<evidence type="ECO:0000256" key="4">
    <source>
        <dbReference type="ARBA" id="ARBA00023002"/>
    </source>
</evidence>
<dbReference type="Gene3D" id="3.40.50.720">
    <property type="entry name" value="NAD(P)-binding Rossmann-like Domain"/>
    <property type="match status" value="1"/>
</dbReference>
<comment type="similarity">
    <text evidence="5">Belongs to the zinc-containing alcohol dehydrogenase family.</text>
</comment>
<evidence type="ECO:0000313" key="8">
    <source>
        <dbReference type="Proteomes" id="UP001321766"/>
    </source>
</evidence>
<dbReference type="InterPro" id="IPR011032">
    <property type="entry name" value="GroES-like_sf"/>
</dbReference>
<accession>A0ABN6SEU7</accession>
<dbReference type="InterPro" id="IPR036291">
    <property type="entry name" value="NAD(P)-bd_dom_sf"/>
</dbReference>
<dbReference type="InterPro" id="IPR013154">
    <property type="entry name" value="ADH-like_N"/>
</dbReference>
<comment type="cofactor">
    <cofactor evidence="1 5">
        <name>Zn(2+)</name>
        <dbReference type="ChEBI" id="CHEBI:29105"/>
    </cofactor>
</comment>
<evidence type="ECO:0000256" key="3">
    <source>
        <dbReference type="ARBA" id="ARBA00022833"/>
    </source>
</evidence>
<evidence type="ECO:0000259" key="6">
    <source>
        <dbReference type="SMART" id="SM00829"/>
    </source>
</evidence>
<evidence type="ECO:0000313" key="7">
    <source>
        <dbReference type="EMBL" id="BDR53376.1"/>
    </source>
</evidence>
<dbReference type="PANTHER" id="PTHR42813">
    <property type="entry name" value="ZINC-TYPE ALCOHOL DEHYDROGENASE-LIKE"/>
    <property type="match status" value="1"/>
</dbReference>
<dbReference type="PROSITE" id="PS00059">
    <property type="entry name" value="ADH_ZINC"/>
    <property type="match status" value="1"/>
</dbReference>
<organism evidence="7 8">
    <name type="scientific">Bombiscardovia nodaiensis</name>
    <dbReference type="NCBI Taxonomy" id="2932181"/>
    <lineage>
        <taxon>Bacteria</taxon>
        <taxon>Bacillati</taxon>
        <taxon>Actinomycetota</taxon>
        <taxon>Actinomycetes</taxon>
        <taxon>Bifidobacteriales</taxon>
        <taxon>Bifidobacteriaceae</taxon>
        <taxon>Bombiscardovia</taxon>
    </lineage>
</organism>
<evidence type="ECO:0000256" key="1">
    <source>
        <dbReference type="ARBA" id="ARBA00001947"/>
    </source>
</evidence>
<keyword evidence="8" id="KW-1185">Reference proteome</keyword>
<evidence type="ECO:0000256" key="2">
    <source>
        <dbReference type="ARBA" id="ARBA00022723"/>
    </source>
</evidence>
<name>A0ABN6SEU7_9BIFI</name>
<protein>
    <submittedName>
        <fullName evidence="7">Alcohol dehydrogenase</fullName>
    </submittedName>
</protein>
<dbReference type="SMART" id="SM00829">
    <property type="entry name" value="PKS_ER"/>
    <property type="match status" value="1"/>
</dbReference>
<dbReference type="EMBL" id="AP026798">
    <property type="protein sequence ID" value="BDR53376.1"/>
    <property type="molecule type" value="Genomic_DNA"/>
</dbReference>
<dbReference type="Proteomes" id="UP001321766">
    <property type="component" value="Chromosome"/>
</dbReference>
<feature type="domain" description="Enoyl reductase (ER)" evidence="6">
    <location>
        <begin position="10"/>
        <end position="349"/>
    </location>
</feature>
<sequence length="354" mass="37104">MKAAIYSAPGQVSCQEAAKPSPTNPDELVMRVVRACVCGSDLWWYRGVSPREANTSVGHEAIGIVDQVGSNVHSVQPGDFIIVPFAYSCGVCPVCKAGFEATCPNGGFFDAGEPGLGAQAEYMRVPKADGTVVVVPGGCERAQDFSDTMLADLLTLSDVMGTGYHAAATAEVKAGDTVAVVGDGAVGLCGVIAAQLRGASRIIALSGHPDRQALAREFGATDIVSERGQEAVDKVKELTDGWGTDAVLECVGSAQATTTALDIARNGAVVGRVGVPHDERVDPEAMFFRNLGLRGGPASVRTWDQQVLLNAVLQGKIHPGKVFTSEYDLDHIADAYTAMDQRATIKSLIRVSEV</sequence>
<gene>
    <name evidence="7" type="ORF">KIM372_12830</name>
</gene>
<reference evidence="7 8" key="1">
    <citation type="journal article" date="2023" name="Microbiol. Spectr.">
        <title>Symbiosis of Carpenter Bees with Uncharacterized Lactic Acid Bacteria Showing NAD Auxotrophy.</title>
        <authorList>
            <person name="Kawasaki S."/>
            <person name="Ozawa K."/>
            <person name="Mori T."/>
            <person name="Yamamoto A."/>
            <person name="Ito M."/>
            <person name="Ohkuma M."/>
            <person name="Sakamoto M."/>
            <person name="Matsutani M."/>
        </authorList>
    </citation>
    <scope>NUCLEOTIDE SEQUENCE [LARGE SCALE GENOMIC DNA]</scope>
    <source>
        <strain evidence="7 8">Kim37-2</strain>
    </source>
</reference>
<dbReference type="Gene3D" id="3.90.180.10">
    <property type="entry name" value="Medium-chain alcohol dehydrogenases, catalytic domain"/>
    <property type="match status" value="1"/>
</dbReference>
<keyword evidence="2 5" id="KW-0479">Metal-binding</keyword>
<evidence type="ECO:0000256" key="5">
    <source>
        <dbReference type="RuleBase" id="RU361277"/>
    </source>
</evidence>
<dbReference type="InterPro" id="IPR020843">
    <property type="entry name" value="ER"/>
</dbReference>
<dbReference type="PANTHER" id="PTHR42813:SF2">
    <property type="entry name" value="DEHYDROGENASE, ZINC-CONTAINING, PUTATIVE (AFU_ORTHOLOGUE AFUA_2G02810)-RELATED"/>
    <property type="match status" value="1"/>
</dbReference>
<keyword evidence="3 5" id="KW-0862">Zinc</keyword>
<dbReference type="InterPro" id="IPR013149">
    <property type="entry name" value="ADH-like_C"/>
</dbReference>
<dbReference type="InterPro" id="IPR002328">
    <property type="entry name" value="ADH_Zn_CS"/>
</dbReference>